<sequence length="213" mass="22231">MMPPGRAVWSAPSPLPPPPPRTRRHLWAVGGAVVAVVAVVLATVLVTLWRMDPAGGGGTGDVLADETCAEFGTDGYATLFGTAPAASTADGYGSGGIGNLTCTWSHDGADGGGLAVDAWTDADSAAQFWLDEKSWWTEHADTLADFDGVGESAFLYVQGSGEEPQKRQITFVTGRLTVSVFCWIDPTRQSPEDADAYLGDLAAQADRITATIA</sequence>
<accession>A0ABW2D569</accession>
<keyword evidence="1" id="KW-0812">Transmembrane</keyword>
<dbReference type="RefSeq" id="WP_382349050.1">
    <property type="nucleotide sequence ID" value="NZ_JBHMBP010000002.1"/>
</dbReference>
<feature type="transmembrane region" description="Helical" evidence="1">
    <location>
        <begin position="26"/>
        <end position="49"/>
    </location>
</feature>
<evidence type="ECO:0008006" key="4">
    <source>
        <dbReference type="Google" id="ProtNLM"/>
    </source>
</evidence>
<evidence type="ECO:0000313" key="3">
    <source>
        <dbReference type="Proteomes" id="UP001596470"/>
    </source>
</evidence>
<name>A0ABW2D569_9ACTN</name>
<protein>
    <recommendedName>
        <fullName evidence="4">DUF3558 domain-containing protein</fullName>
    </recommendedName>
</protein>
<dbReference type="Proteomes" id="UP001596470">
    <property type="component" value="Unassembled WGS sequence"/>
</dbReference>
<reference evidence="3" key="1">
    <citation type="journal article" date="2019" name="Int. J. Syst. Evol. Microbiol.">
        <title>The Global Catalogue of Microorganisms (GCM) 10K type strain sequencing project: providing services to taxonomists for standard genome sequencing and annotation.</title>
        <authorList>
            <consortium name="The Broad Institute Genomics Platform"/>
            <consortium name="The Broad Institute Genome Sequencing Center for Infectious Disease"/>
            <person name="Wu L."/>
            <person name="Ma J."/>
        </authorList>
    </citation>
    <scope>NUCLEOTIDE SEQUENCE [LARGE SCALE GENOMIC DNA]</scope>
    <source>
        <strain evidence="3">KACC 12634</strain>
    </source>
</reference>
<evidence type="ECO:0000313" key="2">
    <source>
        <dbReference type="EMBL" id="MFC6957445.1"/>
    </source>
</evidence>
<organism evidence="2 3">
    <name type="scientific">Glycomyces mayteni</name>
    <dbReference type="NCBI Taxonomy" id="543887"/>
    <lineage>
        <taxon>Bacteria</taxon>
        <taxon>Bacillati</taxon>
        <taxon>Actinomycetota</taxon>
        <taxon>Actinomycetes</taxon>
        <taxon>Glycomycetales</taxon>
        <taxon>Glycomycetaceae</taxon>
        <taxon>Glycomyces</taxon>
    </lineage>
</organism>
<proteinExistence type="predicted"/>
<keyword evidence="1" id="KW-0472">Membrane</keyword>
<keyword evidence="1" id="KW-1133">Transmembrane helix</keyword>
<comment type="caution">
    <text evidence="2">The sequence shown here is derived from an EMBL/GenBank/DDBJ whole genome shotgun (WGS) entry which is preliminary data.</text>
</comment>
<dbReference type="EMBL" id="JBHSYS010000002">
    <property type="protein sequence ID" value="MFC6957445.1"/>
    <property type="molecule type" value="Genomic_DNA"/>
</dbReference>
<keyword evidence="3" id="KW-1185">Reference proteome</keyword>
<gene>
    <name evidence="2" type="ORF">ACFQS3_09575</name>
</gene>
<evidence type="ECO:0000256" key="1">
    <source>
        <dbReference type="SAM" id="Phobius"/>
    </source>
</evidence>